<gene>
    <name evidence="2" type="ORF">ANE_LOCUS7417</name>
</gene>
<evidence type="ECO:0000256" key="1">
    <source>
        <dbReference type="SAM" id="MobiDB-lite"/>
    </source>
</evidence>
<dbReference type="EMBL" id="CABITT030000003">
    <property type="protein sequence ID" value="VVA96972.1"/>
    <property type="molecule type" value="Genomic_DNA"/>
</dbReference>
<evidence type="ECO:0000313" key="2">
    <source>
        <dbReference type="EMBL" id="VVA96972.1"/>
    </source>
</evidence>
<feature type="compositionally biased region" description="Polar residues" evidence="1">
    <location>
        <begin position="48"/>
        <end position="57"/>
    </location>
</feature>
<name>A0A565B5N9_9BRAS</name>
<protein>
    <submittedName>
        <fullName evidence="2">Uncharacterized protein</fullName>
    </submittedName>
</protein>
<dbReference type="AlphaFoldDB" id="A0A565B5N9"/>
<evidence type="ECO:0000313" key="3">
    <source>
        <dbReference type="Proteomes" id="UP000489600"/>
    </source>
</evidence>
<dbReference type="OrthoDB" id="1798at2759"/>
<comment type="caution">
    <text evidence="2">The sequence shown here is derived from an EMBL/GenBank/DDBJ whole genome shotgun (WGS) entry which is preliminary data.</text>
</comment>
<sequence>MAAVVVSIHRPYANPLISENTNSLNPHLILSFHHLPRKNKHQLRCLSAKSTPSSNPDPESPQDEEEVESVGVKAALAMLRFYKIECLSDSLMVFSGENRGDIAGVT</sequence>
<proteinExistence type="predicted"/>
<feature type="region of interest" description="Disordered" evidence="1">
    <location>
        <begin position="41"/>
        <end position="69"/>
    </location>
</feature>
<organism evidence="2 3">
    <name type="scientific">Arabis nemorensis</name>
    <dbReference type="NCBI Taxonomy" id="586526"/>
    <lineage>
        <taxon>Eukaryota</taxon>
        <taxon>Viridiplantae</taxon>
        <taxon>Streptophyta</taxon>
        <taxon>Embryophyta</taxon>
        <taxon>Tracheophyta</taxon>
        <taxon>Spermatophyta</taxon>
        <taxon>Magnoliopsida</taxon>
        <taxon>eudicotyledons</taxon>
        <taxon>Gunneridae</taxon>
        <taxon>Pentapetalae</taxon>
        <taxon>rosids</taxon>
        <taxon>malvids</taxon>
        <taxon>Brassicales</taxon>
        <taxon>Brassicaceae</taxon>
        <taxon>Arabideae</taxon>
        <taxon>Arabis</taxon>
    </lineage>
</organism>
<keyword evidence="3" id="KW-1185">Reference proteome</keyword>
<accession>A0A565B5N9</accession>
<reference evidence="2" key="1">
    <citation type="submission" date="2019-07" db="EMBL/GenBank/DDBJ databases">
        <authorList>
            <person name="Dittberner H."/>
        </authorList>
    </citation>
    <scope>NUCLEOTIDE SEQUENCE [LARGE SCALE GENOMIC DNA]</scope>
</reference>
<dbReference type="Proteomes" id="UP000489600">
    <property type="component" value="Unassembled WGS sequence"/>
</dbReference>